<evidence type="ECO:0000313" key="12">
    <source>
        <dbReference type="Proteomes" id="UP000065641"/>
    </source>
</evidence>
<evidence type="ECO:0000256" key="2">
    <source>
        <dbReference type="ARBA" id="ARBA00022448"/>
    </source>
</evidence>
<dbReference type="EMBL" id="CP013189">
    <property type="protein sequence ID" value="ALO45185.1"/>
    <property type="molecule type" value="Genomic_DNA"/>
</dbReference>
<comment type="similarity">
    <text evidence="9">Belongs to the TatB family.</text>
</comment>
<keyword evidence="8 9" id="KW-0472">Membrane</keyword>
<evidence type="ECO:0000256" key="10">
    <source>
        <dbReference type="SAM" id="MobiDB-lite"/>
    </source>
</evidence>
<feature type="compositionally biased region" description="Polar residues" evidence="10">
    <location>
        <begin position="128"/>
        <end position="163"/>
    </location>
</feature>
<keyword evidence="2 9" id="KW-0813">Transport</keyword>
<dbReference type="RefSeq" id="WP_082627920.1">
    <property type="nucleotide sequence ID" value="NZ_CP013189.1"/>
</dbReference>
<dbReference type="InterPro" id="IPR003369">
    <property type="entry name" value="TatA/B/E"/>
</dbReference>
<evidence type="ECO:0000256" key="1">
    <source>
        <dbReference type="ARBA" id="ARBA00004167"/>
    </source>
</evidence>
<dbReference type="PATRIC" id="fig|1249552.3.peg.505"/>
<sequence length="211" mass="22829">MFDIGFMELLLIGIVALLVLGPDKLPGAIRTGALWIGRARRSFNKVKSEIEQQINADDIRRQLHNESIMADIEKAKKNANKLLDETRKSVEDIPAVTSSAEEGVPTEPPSKPVETAKPGDPAKPLEQAEQTATTSNTHTGSSDTKPPTESDETTSLSGQSADSASPADTPEKTAPEKEPVYDFYNSPPTGRVSMQDGKFIPVDDQEDGEKK</sequence>
<dbReference type="GO" id="GO:0033281">
    <property type="term" value="C:TAT protein transport complex"/>
    <property type="evidence" value="ECO:0007669"/>
    <property type="project" value="UniProtKB-UniRule"/>
</dbReference>
<reference evidence="11 12" key="1">
    <citation type="submission" date="2015-11" db="EMBL/GenBank/DDBJ databases">
        <authorList>
            <person name="Zhang Y."/>
            <person name="Guo Z."/>
        </authorList>
    </citation>
    <scope>NUCLEOTIDE SEQUENCE [LARGE SCALE GENOMIC DNA]</scope>
    <source>
        <strain evidence="11 12">KCTC 32221</strain>
    </source>
</reference>
<proteinExistence type="inferred from homology"/>
<evidence type="ECO:0000256" key="3">
    <source>
        <dbReference type="ARBA" id="ARBA00022475"/>
    </source>
</evidence>
<protein>
    <recommendedName>
        <fullName evidence="9">Sec-independent protein translocase protein TatB</fullName>
    </recommendedName>
</protein>
<keyword evidence="6 9" id="KW-1133">Transmembrane helix</keyword>
<keyword evidence="3 9" id="KW-1003">Cell membrane</keyword>
<dbReference type="GO" id="GO:0043953">
    <property type="term" value="P:protein transport by the Tat complex"/>
    <property type="evidence" value="ECO:0007669"/>
    <property type="project" value="UniProtKB-UniRule"/>
</dbReference>
<keyword evidence="12" id="KW-1185">Reference proteome</keyword>
<feature type="region of interest" description="Disordered" evidence="10">
    <location>
        <begin position="90"/>
        <end position="211"/>
    </location>
</feature>
<evidence type="ECO:0000256" key="7">
    <source>
        <dbReference type="ARBA" id="ARBA00023010"/>
    </source>
</evidence>
<evidence type="ECO:0000256" key="4">
    <source>
        <dbReference type="ARBA" id="ARBA00022692"/>
    </source>
</evidence>
<dbReference type="PANTHER" id="PTHR33162">
    <property type="entry name" value="SEC-INDEPENDENT PROTEIN TRANSLOCASE PROTEIN TATA, CHLOROPLASTIC"/>
    <property type="match status" value="1"/>
</dbReference>
<keyword evidence="5 9" id="KW-0653">Protein transport</keyword>
<name>A0A0S2KA21_9GAMM</name>
<comment type="function">
    <text evidence="9">Part of the twin-arginine translocation (Tat) system that transports large folded proteins containing a characteristic twin-arginine motif in their signal peptide across membranes. Together with TatC, TatB is part of a receptor directly interacting with Tat signal peptides. TatB may form an oligomeric binding site that transiently accommodates folded Tat precursor proteins before their translocation.</text>
</comment>
<dbReference type="AlphaFoldDB" id="A0A0S2KA21"/>
<organism evidence="11 12">
    <name type="scientific">Pseudohongiella spirulinae</name>
    <dbReference type="NCBI Taxonomy" id="1249552"/>
    <lineage>
        <taxon>Bacteria</taxon>
        <taxon>Pseudomonadati</taxon>
        <taxon>Pseudomonadota</taxon>
        <taxon>Gammaproteobacteria</taxon>
        <taxon>Pseudomonadales</taxon>
        <taxon>Pseudohongiellaceae</taxon>
        <taxon>Pseudohongiella</taxon>
    </lineage>
</organism>
<evidence type="ECO:0000256" key="8">
    <source>
        <dbReference type="ARBA" id="ARBA00023136"/>
    </source>
</evidence>
<evidence type="ECO:0000256" key="9">
    <source>
        <dbReference type="HAMAP-Rule" id="MF_00237"/>
    </source>
</evidence>
<dbReference type="InterPro" id="IPR018448">
    <property type="entry name" value="TatB"/>
</dbReference>
<dbReference type="Proteomes" id="UP000065641">
    <property type="component" value="Chromosome"/>
</dbReference>
<dbReference type="STRING" id="1249552.PS2015_499"/>
<keyword evidence="7 9" id="KW-0811">Translocation</keyword>
<evidence type="ECO:0000313" key="11">
    <source>
        <dbReference type="EMBL" id="ALO45185.1"/>
    </source>
</evidence>
<dbReference type="OrthoDB" id="9816005at2"/>
<dbReference type="PANTHER" id="PTHR33162:SF1">
    <property type="entry name" value="SEC-INDEPENDENT PROTEIN TRANSLOCASE PROTEIN TATA, CHLOROPLASTIC"/>
    <property type="match status" value="1"/>
</dbReference>
<comment type="subunit">
    <text evidence="9">The Tat system comprises two distinct complexes: a TatABC complex, containing multiple copies of TatA, TatB and TatC subunits, and a separate TatA complex, containing only TatA subunits. Substrates initially bind to the TatABC complex, which probably triggers association of the separate TatA complex to form the active translocon.</text>
</comment>
<accession>A0A0S2KA21</accession>
<comment type="subcellular location">
    <subcellularLocation>
        <location evidence="9">Cell membrane</location>
        <topology evidence="9">Single-pass membrane protein</topology>
    </subcellularLocation>
    <subcellularLocation>
        <location evidence="1">Membrane</location>
        <topology evidence="1">Single-pass membrane protein</topology>
    </subcellularLocation>
</comment>
<evidence type="ECO:0000256" key="6">
    <source>
        <dbReference type="ARBA" id="ARBA00022989"/>
    </source>
</evidence>
<dbReference type="Gene3D" id="1.20.5.3310">
    <property type="match status" value="1"/>
</dbReference>
<dbReference type="HAMAP" id="MF_00237">
    <property type="entry name" value="TatB"/>
    <property type="match status" value="1"/>
</dbReference>
<dbReference type="PRINTS" id="PR01506">
    <property type="entry name" value="TATBPROTEIN"/>
</dbReference>
<gene>
    <name evidence="9" type="primary">tatB</name>
    <name evidence="11" type="ORF">PS2015_499</name>
</gene>
<dbReference type="Pfam" id="PF02416">
    <property type="entry name" value="TatA_B_E"/>
    <property type="match status" value="1"/>
</dbReference>
<dbReference type="NCBIfam" id="TIGR01410">
    <property type="entry name" value="tatB"/>
    <property type="match status" value="1"/>
</dbReference>
<feature type="compositionally biased region" description="Basic and acidic residues" evidence="10">
    <location>
        <begin position="169"/>
        <end position="180"/>
    </location>
</feature>
<evidence type="ECO:0000256" key="5">
    <source>
        <dbReference type="ARBA" id="ARBA00022927"/>
    </source>
</evidence>
<dbReference type="GO" id="GO:0008320">
    <property type="term" value="F:protein transmembrane transporter activity"/>
    <property type="evidence" value="ECO:0007669"/>
    <property type="project" value="UniProtKB-UniRule"/>
</dbReference>
<dbReference type="KEGG" id="pspi:PS2015_499"/>
<keyword evidence="4 9" id="KW-0812">Transmembrane</keyword>